<dbReference type="GeneID" id="92095336"/>
<keyword evidence="5" id="KW-0677">Repeat</keyword>
<dbReference type="Pfam" id="PF00400">
    <property type="entry name" value="WD40"/>
    <property type="match status" value="2"/>
</dbReference>
<dbReference type="PANTHER" id="PTHR10709:SF2">
    <property type="entry name" value="ACTIN-RELATED PROTEIN 2_3 COMPLEX SUBUNIT"/>
    <property type="match status" value="1"/>
</dbReference>
<keyword evidence="12" id="KW-1185">Reference proteome</keyword>
<evidence type="ECO:0000256" key="8">
    <source>
        <dbReference type="ARBA" id="ARBA00041244"/>
    </source>
</evidence>
<keyword evidence="4 10" id="KW-0853">WD repeat</keyword>
<dbReference type="InterPro" id="IPR017383">
    <property type="entry name" value="ARPC1"/>
</dbReference>
<reference evidence="11 12" key="1">
    <citation type="submission" date="2023-01" db="EMBL/GenBank/DDBJ databases">
        <title>Analysis of 21 Apiospora genomes using comparative genomics revels a genus with tremendous synthesis potential of carbohydrate active enzymes and secondary metabolites.</title>
        <authorList>
            <person name="Sorensen T."/>
        </authorList>
    </citation>
    <scope>NUCLEOTIDE SEQUENCE [LARGE SCALE GENOMIC DNA]</scope>
    <source>
        <strain evidence="11 12">CBS 135458</strain>
    </source>
</reference>
<dbReference type="Gene3D" id="2.130.10.10">
    <property type="entry name" value="YVTN repeat-like/Quinoprotein amine dehydrogenase"/>
    <property type="match status" value="2"/>
</dbReference>
<keyword evidence="7" id="KW-0206">Cytoskeleton</keyword>
<dbReference type="Proteomes" id="UP001480595">
    <property type="component" value="Unassembled WGS sequence"/>
</dbReference>
<evidence type="ECO:0000256" key="4">
    <source>
        <dbReference type="ARBA" id="ARBA00022574"/>
    </source>
</evidence>
<dbReference type="PROSITE" id="PS50294">
    <property type="entry name" value="WD_REPEATS_REGION"/>
    <property type="match status" value="1"/>
</dbReference>
<evidence type="ECO:0000256" key="10">
    <source>
        <dbReference type="PROSITE-ProRule" id="PRU00221"/>
    </source>
</evidence>
<dbReference type="SMART" id="SM00320">
    <property type="entry name" value="WD40"/>
    <property type="match status" value="3"/>
</dbReference>
<accession>A0ABR1TRA6</accession>
<proteinExistence type="inferred from homology"/>
<dbReference type="SUPFAM" id="SSF50978">
    <property type="entry name" value="WD40 repeat-like"/>
    <property type="match status" value="1"/>
</dbReference>
<name>A0ABR1TRA6_9PEZI</name>
<feature type="repeat" description="WD" evidence="10">
    <location>
        <begin position="50"/>
        <end position="82"/>
    </location>
</feature>
<dbReference type="PROSITE" id="PS50082">
    <property type="entry name" value="WD_REPEATS_2"/>
    <property type="match status" value="1"/>
</dbReference>
<comment type="similarity">
    <text evidence="2">Belongs to the WD repeat ARPC1 family.</text>
</comment>
<comment type="subcellular location">
    <subcellularLocation>
        <location evidence="1">Cytoplasm</location>
        <location evidence="1">Cytoskeleton</location>
    </subcellularLocation>
</comment>
<organism evidence="11 12">
    <name type="scientific">Apiospora phragmitis</name>
    <dbReference type="NCBI Taxonomy" id="2905665"/>
    <lineage>
        <taxon>Eukaryota</taxon>
        <taxon>Fungi</taxon>
        <taxon>Dikarya</taxon>
        <taxon>Ascomycota</taxon>
        <taxon>Pezizomycotina</taxon>
        <taxon>Sordariomycetes</taxon>
        <taxon>Xylariomycetidae</taxon>
        <taxon>Amphisphaeriales</taxon>
        <taxon>Apiosporaceae</taxon>
        <taxon>Apiospora</taxon>
    </lineage>
</organism>
<evidence type="ECO:0000256" key="1">
    <source>
        <dbReference type="ARBA" id="ARBA00004245"/>
    </source>
</evidence>
<protein>
    <recommendedName>
        <fullName evidence="8">Arp2/3 complex 41 kDa subunit</fullName>
    </recommendedName>
    <alternativeName>
        <fullName evidence="9">p41-ARC</fullName>
    </alternativeName>
</protein>
<dbReference type="InterPro" id="IPR036322">
    <property type="entry name" value="WD40_repeat_dom_sf"/>
</dbReference>
<evidence type="ECO:0000313" key="11">
    <source>
        <dbReference type="EMBL" id="KAK8049134.1"/>
    </source>
</evidence>
<evidence type="ECO:0000256" key="2">
    <source>
        <dbReference type="ARBA" id="ARBA00006260"/>
    </source>
</evidence>
<evidence type="ECO:0000256" key="5">
    <source>
        <dbReference type="ARBA" id="ARBA00022737"/>
    </source>
</evidence>
<dbReference type="EMBL" id="JAQQWL010000011">
    <property type="protein sequence ID" value="KAK8049134.1"/>
    <property type="molecule type" value="Genomic_DNA"/>
</dbReference>
<dbReference type="PIRSF" id="PIRSF038093">
    <property type="entry name" value="ARP2/3_su1"/>
    <property type="match status" value="1"/>
</dbReference>
<evidence type="ECO:0000313" key="12">
    <source>
        <dbReference type="Proteomes" id="UP001480595"/>
    </source>
</evidence>
<comment type="caution">
    <text evidence="11">The sequence shown here is derived from an EMBL/GenBank/DDBJ whole genome shotgun (WGS) entry which is preliminary data.</text>
</comment>
<dbReference type="PANTHER" id="PTHR10709">
    <property type="entry name" value="ACTIN-RELATED PROTEIN 2/3 COMPLEX SUBUNIT 1"/>
    <property type="match status" value="1"/>
</dbReference>
<dbReference type="RefSeq" id="XP_066711383.1">
    <property type="nucleotide sequence ID" value="XM_066862273.1"/>
</dbReference>
<dbReference type="InterPro" id="IPR001680">
    <property type="entry name" value="WD40_rpt"/>
</dbReference>
<evidence type="ECO:0000256" key="9">
    <source>
        <dbReference type="ARBA" id="ARBA00041789"/>
    </source>
</evidence>
<sequence>MSGPEVHHLFHRPIADHSFSADRKILAVAKDSAVELYGKVAGAFKLKDELKGHDKTITGVDIAPNSGRIVTCSQDRNALVWEPSSTGYKPTLVLLRIARAATFVRWSPSETKFAVGSGDRVIAVCYFEEENDWWVSKHLKKPIRSTITTVSWHPNGVLLAAGSTDAHARVFSSFIKGVDARPDPSVWGERLPFNTVCGEFMNNSAGITVVYPTAPEQPPRAVISINTQLLPFMSLIWSSESEIVAAGYDCEAFRFQGDASGWQLSGTLESKGRPGLGDAREESALNMFKQMDLKGKAKDDTQLKTVHQNTISTVREYESNDGNVTQFSSKS</sequence>
<evidence type="ECO:0000256" key="3">
    <source>
        <dbReference type="ARBA" id="ARBA00022490"/>
    </source>
</evidence>
<evidence type="ECO:0000256" key="7">
    <source>
        <dbReference type="ARBA" id="ARBA00023212"/>
    </source>
</evidence>
<evidence type="ECO:0000256" key="6">
    <source>
        <dbReference type="ARBA" id="ARBA00023203"/>
    </source>
</evidence>
<gene>
    <name evidence="11" type="ORF">PG994_010864</name>
</gene>
<keyword evidence="3" id="KW-0963">Cytoplasm</keyword>
<keyword evidence="6" id="KW-0009">Actin-binding</keyword>
<dbReference type="InterPro" id="IPR015943">
    <property type="entry name" value="WD40/YVTN_repeat-like_dom_sf"/>
</dbReference>